<dbReference type="GO" id="GO:0008104">
    <property type="term" value="P:intracellular protein localization"/>
    <property type="evidence" value="ECO:0007669"/>
    <property type="project" value="TreeGrafter"/>
</dbReference>
<sequence length="442" mass="48731">MIIYTRTDFAQVGTTNRGCMAVVSGEKKKNVLDKISVGSQNGSLITLTRKMNDTVIDKKTPPGPPIDAMCLAGQLGTTKDKLFVASGNSVRGINKKGKMFYDFPTDMAEPARRLHVYGVELVVAGRRSLHHYHDGVDMDHFLSPEDIHDVVSLINEEAWGDRKFAMIIGCADATIKCIEGSDLAYDIKLSDIPFTLALFMGDGGYSKQLVLYGTRHGKLGLVSVPKGGGKVLWEVETTSQAAITSIMCYAMTGSQFPDILIGKEDGCVEVYTVDESDHPTIFGMFQCDESITSISCGFVSSWNEPDIVVCTYTGWLFTLSKSNRAKLEQVPQSANFSVKVQQLRSEVEELESKVMEERQRYEEMTKKVGNGPGVAFIPQFQIHDSFEFIAELGCYNLTIELVLPIDFIMVQSEIPLKLIEVEKNASVMSGQYLSTGVESALE</sequence>
<keyword evidence="1" id="KW-0175">Coiled coil</keyword>
<name>A0A9P1IF89_9PELO</name>
<feature type="domain" description="BBS7 GAE" evidence="2">
    <location>
        <begin position="378"/>
        <end position="431"/>
    </location>
</feature>
<dbReference type="InterPro" id="IPR056334">
    <property type="entry name" value="BBS7_GAE_dom"/>
</dbReference>
<dbReference type="GO" id="GO:0060271">
    <property type="term" value="P:cilium assembly"/>
    <property type="evidence" value="ECO:0007669"/>
    <property type="project" value="TreeGrafter"/>
</dbReference>
<evidence type="ECO:0008006" key="6">
    <source>
        <dbReference type="Google" id="ProtNLM"/>
    </source>
</evidence>
<dbReference type="PANTHER" id="PTHR16074:SF4">
    <property type="entry name" value="BARDET-BIEDL SYNDROME 7 PROTEIN"/>
    <property type="match status" value="1"/>
</dbReference>
<comment type="caution">
    <text evidence="4">The sequence shown here is derived from an EMBL/GenBank/DDBJ whole genome shotgun (WGS) entry which is preliminary data.</text>
</comment>
<evidence type="ECO:0000256" key="1">
    <source>
        <dbReference type="SAM" id="Coils"/>
    </source>
</evidence>
<keyword evidence="5" id="KW-1185">Reference proteome</keyword>
<dbReference type="Pfam" id="PF23743">
    <property type="entry name" value="Beta-prop_BBS7"/>
    <property type="match status" value="1"/>
</dbReference>
<feature type="domain" description="BBS7 beta-propeller" evidence="3">
    <location>
        <begin position="27"/>
        <end position="320"/>
    </location>
</feature>
<organism evidence="4 5">
    <name type="scientific">Caenorhabditis angaria</name>
    <dbReference type="NCBI Taxonomy" id="860376"/>
    <lineage>
        <taxon>Eukaryota</taxon>
        <taxon>Metazoa</taxon>
        <taxon>Ecdysozoa</taxon>
        <taxon>Nematoda</taxon>
        <taxon>Chromadorea</taxon>
        <taxon>Rhabditida</taxon>
        <taxon>Rhabditina</taxon>
        <taxon>Rhabditomorpha</taxon>
        <taxon>Rhabditoidea</taxon>
        <taxon>Rhabditidae</taxon>
        <taxon>Peloderinae</taxon>
        <taxon>Caenorhabditis</taxon>
    </lineage>
</organism>
<dbReference type="OrthoDB" id="414590at2759"/>
<evidence type="ECO:0000313" key="5">
    <source>
        <dbReference type="Proteomes" id="UP001152747"/>
    </source>
</evidence>
<dbReference type="InterPro" id="IPR056332">
    <property type="entry name" value="Beta-prop_BBS7"/>
</dbReference>
<gene>
    <name evidence="4" type="ORF">CAMP_LOCUS6698</name>
</gene>
<dbReference type="GO" id="GO:0016020">
    <property type="term" value="C:membrane"/>
    <property type="evidence" value="ECO:0007669"/>
    <property type="project" value="TreeGrafter"/>
</dbReference>
<dbReference type="Proteomes" id="UP001152747">
    <property type="component" value="Unassembled WGS sequence"/>
</dbReference>
<feature type="coiled-coil region" evidence="1">
    <location>
        <begin position="333"/>
        <end position="367"/>
    </location>
</feature>
<accession>A0A9P1IF89</accession>
<dbReference type="GO" id="GO:0036064">
    <property type="term" value="C:ciliary basal body"/>
    <property type="evidence" value="ECO:0007669"/>
    <property type="project" value="TreeGrafter"/>
</dbReference>
<dbReference type="AlphaFoldDB" id="A0A9P1IF89"/>
<evidence type="ECO:0000259" key="3">
    <source>
        <dbReference type="Pfam" id="PF23743"/>
    </source>
</evidence>
<dbReference type="EMBL" id="CANHGI010000003">
    <property type="protein sequence ID" value="CAI5444061.1"/>
    <property type="molecule type" value="Genomic_DNA"/>
</dbReference>
<dbReference type="GO" id="GO:0005930">
    <property type="term" value="C:axoneme"/>
    <property type="evidence" value="ECO:0007669"/>
    <property type="project" value="TreeGrafter"/>
</dbReference>
<protein>
    <recommendedName>
        <fullName evidence="6">Bardet-Biedl syndrome 7 protein</fullName>
    </recommendedName>
</protein>
<dbReference type="PANTHER" id="PTHR16074">
    <property type="entry name" value="BARDET-BIEDL SYNDROME 7 PROTEIN"/>
    <property type="match status" value="1"/>
</dbReference>
<dbReference type="Pfam" id="PF23360">
    <property type="entry name" value="BBS7_GAE"/>
    <property type="match status" value="1"/>
</dbReference>
<evidence type="ECO:0000313" key="4">
    <source>
        <dbReference type="EMBL" id="CAI5444061.1"/>
    </source>
</evidence>
<reference evidence="4" key="1">
    <citation type="submission" date="2022-11" db="EMBL/GenBank/DDBJ databases">
        <authorList>
            <person name="Kikuchi T."/>
        </authorList>
    </citation>
    <scope>NUCLEOTIDE SEQUENCE</scope>
    <source>
        <strain evidence="4">PS1010</strain>
    </source>
</reference>
<proteinExistence type="predicted"/>
<dbReference type="GO" id="GO:0034464">
    <property type="term" value="C:BBSome"/>
    <property type="evidence" value="ECO:0007669"/>
    <property type="project" value="TreeGrafter"/>
</dbReference>
<dbReference type="GO" id="GO:0043005">
    <property type="term" value="C:neuron projection"/>
    <property type="evidence" value="ECO:0007669"/>
    <property type="project" value="TreeGrafter"/>
</dbReference>
<evidence type="ECO:0000259" key="2">
    <source>
        <dbReference type="Pfam" id="PF23360"/>
    </source>
</evidence>